<keyword evidence="7" id="KW-0833">Ubl conjugation pathway</keyword>
<evidence type="ECO:0000256" key="4">
    <source>
        <dbReference type="ARBA" id="ARBA00022679"/>
    </source>
</evidence>
<evidence type="ECO:0000313" key="16">
    <source>
        <dbReference type="Proteomes" id="UP000309340"/>
    </source>
</evidence>
<feature type="domain" description="SP-RING-type" evidence="13">
    <location>
        <begin position="287"/>
        <end position="372"/>
    </location>
</feature>
<dbReference type="GO" id="GO:0008270">
    <property type="term" value="F:zinc ion binding"/>
    <property type="evidence" value="ECO:0007669"/>
    <property type="project" value="UniProtKB-KW"/>
</dbReference>
<protein>
    <recommendedName>
        <fullName evidence="17">SP-RING-type domain-containing protein</fullName>
    </recommendedName>
</protein>
<feature type="compositionally biased region" description="Low complexity" evidence="11">
    <location>
        <begin position="495"/>
        <end position="511"/>
    </location>
</feature>
<evidence type="ECO:0000259" key="13">
    <source>
        <dbReference type="PROSITE" id="PS51044"/>
    </source>
</evidence>
<reference evidence="15 16" key="1">
    <citation type="submission" date="2017-03" db="EMBL/GenBank/DDBJ databases">
        <title>Genomes of endolithic fungi from Antarctica.</title>
        <authorList>
            <person name="Coleine C."/>
            <person name="Masonjones S."/>
            <person name="Stajich J.E."/>
        </authorList>
    </citation>
    <scope>NUCLEOTIDE SEQUENCE [LARGE SCALE GENOMIC DNA]</scope>
    <source>
        <strain evidence="15 16">CCFEE 5184</strain>
    </source>
</reference>
<dbReference type="PROSITE" id="PS51466">
    <property type="entry name" value="PINIT"/>
    <property type="match status" value="1"/>
</dbReference>
<feature type="domain" description="SAP" evidence="12">
    <location>
        <begin position="13"/>
        <end position="47"/>
    </location>
</feature>
<dbReference type="SUPFAM" id="SSF68906">
    <property type="entry name" value="SAP domain"/>
    <property type="match status" value="1"/>
</dbReference>
<keyword evidence="16" id="KW-1185">Reference proteome</keyword>
<name>A0A4U0XXC8_9PEZI</name>
<dbReference type="InterPro" id="IPR036361">
    <property type="entry name" value="SAP_dom_sf"/>
</dbReference>
<feature type="region of interest" description="Disordered" evidence="11">
    <location>
        <begin position="70"/>
        <end position="90"/>
    </location>
</feature>
<comment type="pathway">
    <text evidence="2">Protein modification; protein sumoylation.</text>
</comment>
<dbReference type="GO" id="GO:0061665">
    <property type="term" value="F:SUMO ligase activity"/>
    <property type="evidence" value="ECO:0007669"/>
    <property type="project" value="TreeGrafter"/>
</dbReference>
<keyword evidence="6 10" id="KW-0863">Zinc-finger</keyword>
<evidence type="ECO:0000259" key="12">
    <source>
        <dbReference type="PROSITE" id="PS50800"/>
    </source>
</evidence>
<evidence type="ECO:0000256" key="2">
    <source>
        <dbReference type="ARBA" id="ARBA00004718"/>
    </source>
</evidence>
<dbReference type="Gene3D" id="3.30.40.10">
    <property type="entry name" value="Zinc/RING finger domain, C3HC4 (zinc finger)"/>
    <property type="match status" value="1"/>
</dbReference>
<dbReference type="STRING" id="329884.A0A4U0XXC8"/>
<evidence type="ECO:0000259" key="14">
    <source>
        <dbReference type="PROSITE" id="PS51466"/>
    </source>
</evidence>
<evidence type="ECO:0000313" key="15">
    <source>
        <dbReference type="EMBL" id="TKA81126.1"/>
    </source>
</evidence>
<keyword evidence="4" id="KW-0808">Transferase</keyword>
<organism evidence="15 16">
    <name type="scientific">Friedmanniomyces simplex</name>
    <dbReference type="NCBI Taxonomy" id="329884"/>
    <lineage>
        <taxon>Eukaryota</taxon>
        <taxon>Fungi</taxon>
        <taxon>Dikarya</taxon>
        <taxon>Ascomycota</taxon>
        <taxon>Pezizomycotina</taxon>
        <taxon>Dothideomycetes</taxon>
        <taxon>Dothideomycetidae</taxon>
        <taxon>Mycosphaerellales</taxon>
        <taxon>Teratosphaeriaceae</taxon>
        <taxon>Friedmanniomyces</taxon>
    </lineage>
</organism>
<evidence type="ECO:0000256" key="10">
    <source>
        <dbReference type="PROSITE-ProRule" id="PRU00452"/>
    </source>
</evidence>
<accession>A0A4U0XXC8</accession>
<feature type="compositionally biased region" description="Low complexity" evidence="11">
    <location>
        <begin position="596"/>
        <end position="608"/>
    </location>
</feature>
<evidence type="ECO:0000256" key="9">
    <source>
        <dbReference type="ARBA" id="ARBA00023242"/>
    </source>
</evidence>
<dbReference type="EMBL" id="NAJQ01000057">
    <property type="protein sequence ID" value="TKA81126.1"/>
    <property type="molecule type" value="Genomic_DNA"/>
</dbReference>
<keyword evidence="5" id="KW-0479">Metal-binding</keyword>
<dbReference type="Gene3D" id="2.60.120.780">
    <property type="entry name" value="PINIT domain"/>
    <property type="match status" value="1"/>
</dbReference>
<dbReference type="InterPro" id="IPR038654">
    <property type="entry name" value="PINIT_sf"/>
</dbReference>
<evidence type="ECO:0000256" key="3">
    <source>
        <dbReference type="ARBA" id="ARBA00005383"/>
    </source>
</evidence>
<dbReference type="GO" id="GO:0000785">
    <property type="term" value="C:chromatin"/>
    <property type="evidence" value="ECO:0007669"/>
    <property type="project" value="TreeGrafter"/>
</dbReference>
<dbReference type="SMART" id="SM00513">
    <property type="entry name" value="SAP"/>
    <property type="match status" value="1"/>
</dbReference>
<keyword evidence="8" id="KW-0862">Zinc</keyword>
<feature type="region of interest" description="Disordered" evidence="11">
    <location>
        <begin position="384"/>
        <end position="704"/>
    </location>
</feature>
<dbReference type="UniPathway" id="UPA00886"/>
<feature type="compositionally biased region" description="Pro residues" evidence="11">
    <location>
        <begin position="673"/>
        <end position="684"/>
    </location>
</feature>
<dbReference type="PANTHER" id="PTHR10782">
    <property type="entry name" value="ZINC FINGER MIZ DOMAIN-CONTAINING PROTEIN"/>
    <property type="match status" value="1"/>
</dbReference>
<comment type="similarity">
    <text evidence="3">Belongs to the PIAS family.</text>
</comment>
<dbReference type="Pfam" id="PF02037">
    <property type="entry name" value="SAP"/>
    <property type="match status" value="1"/>
</dbReference>
<dbReference type="Pfam" id="PF14324">
    <property type="entry name" value="PINIT"/>
    <property type="match status" value="1"/>
</dbReference>
<proteinExistence type="inferred from homology"/>
<keyword evidence="9" id="KW-0539">Nucleus</keyword>
<feature type="compositionally biased region" description="Low complexity" evidence="11">
    <location>
        <begin position="456"/>
        <end position="465"/>
    </location>
</feature>
<dbReference type="PROSITE" id="PS50800">
    <property type="entry name" value="SAP"/>
    <property type="match status" value="1"/>
</dbReference>
<comment type="caution">
    <text evidence="15">The sequence shown here is derived from an EMBL/GenBank/DDBJ whole genome shotgun (WGS) entry which is preliminary data.</text>
</comment>
<comment type="subcellular location">
    <subcellularLocation>
        <location evidence="1">Nucleus</location>
    </subcellularLocation>
</comment>
<dbReference type="InterPro" id="IPR023321">
    <property type="entry name" value="PINIT"/>
</dbReference>
<feature type="compositionally biased region" description="Polar residues" evidence="11">
    <location>
        <begin position="512"/>
        <end position="523"/>
    </location>
</feature>
<dbReference type="PROSITE" id="PS51044">
    <property type="entry name" value="ZF_SP_RING"/>
    <property type="match status" value="1"/>
</dbReference>
<evidence type="ECO:0000256" key="8">
    <source>
        <dbReference type="ARBA" id="ARBA00022833"/>
    </source>
</evidence>
<evidence type="ECO:0000256" key="7">
    <source>
        <dbReference type="ARBA" id="ARBA00022786"/>
    </source>
</evidence>
<dbReference type="GO" id="GO:0005634">
    <property type="term" value="C:nucleus"/>
    <property type="evidence" value="ECO:0007669"/>
    <property type="project" value="UniProtKB-SubCell"/>
</dbReference>
<dbReference type="GO" id="GO:0016925">
    <property type="term" value="P:protein sumoylation"/>
    <property type="evidence" value="ECO:0007669"/>
    <property type="project" value="UniProtKB-UniPathway"/>
</dbReference>
<gene>
    <name evidence="15" type="ORF">B0A55_01627</name>
</gene>
<feature type="domain" description="PINIT" evidence="14">
    <location>
        <begin position="103"/>
        <end position="258"/>
    </location>
</feature>
<dbReference type="InterPro" id="IPR013083">
    <property type="entry name" value="Znf_RING/FYVE/PHD"/>
</dbReference>
<evidence type="ECO:0000256" key="5">
    <source>
        <dbReference type="ARBA" id="ARBA00022723"/>
    </source>
</evidence>
<dbReference type="InterPro" id="IPR003034">
    <property type="entry name" value="SAP_dom"/>
</dbReference>
<feature type="compositionally biased region" description="Polar residues" evidence="11">
    <location>
        <begin position="549"/>
        <end position="558"/>
    </location>
</feature>
<feature type="compositionally biased region" description="Low complexity" evidence="11">
    <location>
        <begin position="569"/>
        <end position="579"/>
    </location>
</feature>
<dbReference type="Proteomes" id="UP000309340">
    <property type="component" value="Unassembled WGS sequence"/>
</dbReference>
<evidence type="ECO:0000256" key="1">
    <source>
        <dbReference type="ARBA" id="ARBA00004123"/>
    </source>
</evidence>
<dbReference type="InterPro" id="IPR004181">
    <property type="entry name" value="Znf_MIZ"/>
</dbReference>
<feature type="compositionally biased region" description="Polar residues" evidence="11">
    <location>
        <begin position="580"/>
        <end position="595"/>
    </location>
</feature>
<sequence length="704" mass="77214">MLQQSKAKLQTTLKRIVNNELKDICRVYGKAVSGNKADLQKRCIEILEDIVAKGDPEAFEDFSHRVQNKGQARARAGRTTPATAYHPPAGGYQTYPIPPGRAAAMPTQNKLPNGGKYFKSSPFYEIVDTVLPLTDLPGGAEMPQNRNTIRAAITLSTEQAQRMANSNDMRLLMYCGVAQGMSPYQPVDLAFPNQVEVKVNEDEIKSNFKGLKNKPGSTKPADLTQKIRARANYPNHLTVTYALTTKRYAFVVHMVQYVSAATLTERIKNANIIPKDRVIAEMQKANADPDIEATSTRMSLKDPVSTVRITLPVRSTVCTHTQCFDGAMFMQLVEQAPQWNCPVCNKAVTFQSLCVDKYFEDILNRTPKSIEKVDVEPDGEWKVIKDEDEQQADGTTNKPRASYDDDFDDDLIEVPDPSNKPINSLKRESQPPNMLSPMAAPSFSINTPPLSSREPSVAQSAASVVRAGSKRPSGAIIDLTLSDDDDEPPRPAKRQQATTTSNQQGTQSSHSAQQQYHTPSSLPDHTLYQPPPPPPPQSFRQADFYRPSTGDNSHSYRATSHAEPPPASPRAAAATQQQQSFLNIGGHQTSSIHNHPQSPAAQQQQTPAFTFGAPRPSVNPWPAQHSRPPSPTNGIASFSIRPPPSPGGGMPSYQQDQLQNAGMRLPPMQTSHPLPPPPPPPPPRAQDAFFGWRSDQSRFSGSPG</sequence>
<dbReference type="AlphaFoldDB" id="A0A4U0XXC8"/>
<evidence type="ECO:0000256" key="6">
    <source>
        <dbReference type="ARBA" id="ARBA00022771"/>
    </source>
</evidence>
<feature type="compositionally biased region" description="Polar residues" evidence="11">
    <location>
        <begin position="443"/>
        <end position="454"/>
    </location>
</feature>
<dbReference type="Pfam" id="PF02891">
    <property type="entry name" value="zf-MIZ"/>
    <property type="match status" value="1"/>
</dbReference>
<dbReference type="OrthoDB" id="28127at2759"/>
<evidence type="ECO:0008006" key="17">
    <source>
        <dbReference type="Google" id="ProtNLM"/>
    </source>
</evidence>
<dbReference type="PANTHER" id="PTHR10782:SF100">
    <property type="entry name" value="LIGASE SIZA, PUTATIVE (AFU_ORTHOLOGUE AFUA_6G05240)-RELATED"/>
    <property type="match status" value="1"/>
</dbReference>
<evidence type="ECO:0000256" key="11">
    <source>
        <dbReference type="SAM" id="MobiDB-lite"/>
    </source>
</evidence>
<feature type="compositionally biased region" description="Low complexity" evidence="11">
    <location>
        <begin position="73"/>
        <end position="84"/>
    </location>
</feature>
<feature type="compositionally biased region" description="Acidic residues" evidence="11">
    <location>
        <begin position="404"/>
        <end position="413"/>
    </location>
</feature>